<organism evidence="1 2">
    <name type="scientific">Dreissena polymorpha</name>
    <name type="common">Zebra mussel</name>
    <name type="synonym">Mytilus polymorpha</name>
    <dbReference type="NCBI Taxonomy" id="45954"/>
    <lineage>
        <taxon>Eukaryota</taxon>
        <taxon>Metazoa</taxon>
        <taxon>Spiralia</taxon>
        <taxon>Lophotrochozoa</taxon>
        <taxon>Mollusca</taxon>
        <taxon>Bivalvia</taxon>
        <taxon>Autobranchia</taxon>
        <taxon>Heteroconchia</taxon>
        <taxon>Euheterodonta</taxon>
        <taxon>Imparidentia</taxon>
        <taxon>Neoheterodontei</taxon>
        <taxon>Myida</taxon>
        <taxon>Dreissenoidea</taxon>
        <taxon>Dreissenidae</taxon>
        <taxon>Dreissena</taxon>
    </lineage>
</organism>
<dbReference type="AlphaFoldDB" id="A0A9D4GK53"/>
<reference evidence="1" key="1">
    <citation type="journal article" date="2019" name="bioRxiv">
        <title>The Genome of the Zebra Mussel, Dreissena polymorpha: A Resource for Invasive Species Research.</title>
        <authorList>
            <person name="McCartney M.A."/>
            <person name="Auch B."/>
            <person name="Kono T."/>
            <person name="Mallez S."/>
            <person name="Zhang Y."/>
            <person name="Obille A."/>
            <person name="Becker A."/>
            <person name="Abrahante J.E."/>
            <person name="Garbe J."/>
            <person name="Badalamenti J.P."/>
            <person name="Herman A."/>
            <person name="Mangelson H."/>
            <person name="Liachko I."/>
            <person name="Sullivan S."/>
            <person name="Sone E.D."/>
            <person name="Koren S."/>
            <person name="Silverstein K.A.T."/>
            <person name="Beckman K.B."/>
            <person name="Gohl D.M."/>
        </authorList>
    </citation>
    <scope>NUCLEOTIDE SEQUENCE</scope>
    <source>
        <strain evidence="1">Duluth1</strain>
        <tissue evidence="1">Whole animal</tissue>
    </source>
</reference>
<evidence type="ECO:0000313" key="1">
    <source>
        <dbReference type="EMBL" id="KAH3818348.1"/>
    </source>
</evidence>
<dbReference type="EMBL" id="JAIWYP010000005">
    <property type="protein sequence ID" value="KAH3818348.1"/>
    <property type="molecule type" value="Genomic_DNA"/>
</dbReference>
<sequence>MRISLTRKCIVNLIHKFLPEVKEVLQKQSAVLDGSQRTSLGLSCSRIQHRFDSVGPSSSNVVPTSQPTGNLVKPPTWFFRRTSAPRWAPFVVGVGVC</sequence>
<accession>A0A9D4GK53</accession>
<proteinExistence type="predicted"/>
<keyword evidence="2" id="KW-1185">Reference proteome</keyword>
<name>A0A9D4GK53_DREPO</name>
<gene>
    <name evidence="1" type="ORF">DPMN_119955</name>
</gene>
<evidence type="ECO:0000313" key="2">
    <source>
        <dbReference type="Proteomes" id="UP000828390"/>
    </source>
</evidence>
<comment type="caution">
    <text evidence="1">The sequence shown here is derived from an EMBL/GenBank/DDBJ whole genome shotgun (WGS) entry which is preliminary data.</text>
</comment>
<dbReference type="Proteomes" id="UP000828390">
    <property type="component" value="Unassembled WGS sequence"/>
</dbReference>
<reference evidence="1" key="2">
    <citation type="submission" date="2020-11" db="EMBL/GenBank/DDBJ databases">
        <authorList>
            <person name="McCartney M.A."/>
            <person name="Auch B."/>
            <person name="Kono T."/>
            <person name="Mallez S."/>
            <person name="Becker A."/>
            <person name="Gohl D.M."/>
            <person name="Silverstein K.A.T."/>
            <person name="Koren S."/>
            <person name="Bechman K.B."/>
            <person name="Herman A."/>
            <person name="Abrahante J.E."/>
            <person name="Garbe J."/>
        </authorList>
    </citation>
    <scope>NUCLEOTIDE SEQUENCE</scope>
    <source>
        <strain evidence="1">Duluth1</strain>
        <tissue evidence="1">Whole animal</tissue>
    </source>
</reference>
<protein>
    <submittedName>
        <fullName evidence="1">Uncharacterized protein</fullName>
    </submittedName>
</protein>